<dbReference type="OrthoDB" id="5793379at2"/>
<comment type="similarity">
    <text evidence="1">Belongs to the lycopene cyclase family.</text>
</comment>
<dbReference type="NCBIfam" id="TIGR01790">
    <property type="entry name" value="carotene-cycl"/>
    <property type="match status" value="1"/>
</dbReference>
<dbReference type="RefSeq" id="WP_145142999.1">
    <property type="nucleotide sequence ID" value="NZ_VLKY01000009.1"/>
</dbReference>
<evidence type="ECO:0000313" key="3">
    <source>
        <dbReference type="Proteomes" id="UP000316905"/>
    </source>
</evidence>
<proteinExistence type="inferred from homology"/>
<dbReference type="AlphaFoldDB" id="A0A562Q8J5"/>
<dbReference type="Pfam" id="PF05834">
    <property type="entry name" value="Lycopene_cycl"/>
    <property type="match status" value="1"/>
</dbReference>
<keyword evidence="3" id="KW-1185">Reference proteome</keyword>
<dbReference type="Proteomes" id="UP000316905">
    <property type="component" value="Unassembled WGS sequence"/>
</dbReference>
<dbReference type="Gene3D" id="3.50.50.60">
    <property type="entry name" value="FAD/NAD(P)-binding domain"/>
    <property type="match status" value="1"/>
</dbReference>
<dbReference type="EMBL" id="VLKY01000009">
    <property type="protein sequence ID" value="TWI53014.1"/>
    <property type="molecule type" value="Genomic_DNA"/>
</dbReference>
<gene>
    <name evidence="2" type="ORF">IQ22_02851</name>
</gene>
<evidence type="ECO:0000313" key="2">
    <source>
        <dbReference type="EMBL" id="TWI53014.1"/>
    </source>
</evidence>
<dbReference type="SUPFAM" id="SSF51905">
    <property type="entry name" value="FAD/NAD(P)-binding domain"/>
    <property type="match status" value="1"/>
</dbReference>
<dbReference type="GO" id="GO:0016705">
    <property type="term" value="F:oxidoreductase activity, acting on paired donors, with incorporation or reduction of molecular oxygen"/>
    <property type="evidence" value="ECO:0007669"/>
    <property type="project" value="InterPro"/>
</dbReference>
<comment type="caution">
    <text evidence="2">The sequence shown here is derived from an EMBL/GenBank/DDBJ whole genome shotgun (WGS) entry which is preliminary data.</text>
</comment>
<reference evidence="2 3" key="1">
    <citation type="journal article" date="2015" name="Stand. Genomic Sci.">
        <title>Genomic Encyclopedia of Bacterial and Archaeal Type Strains, Phase III: the genomes of soil and plant-associated and newly described type strains.</title>
        <authorList>
            <person name="Whitman W.B."/>
            <person name="Woyke T."/>
            <person name="Klenk H.P."/>
            <person name="Zhou Y."/>
            <person name="Lilburn T.G."/>
            <person name="Beck B.J."/>
            <person name="De Vos P."/>
            <person name="Vandamme P."/>
            <person name="Eisen J.A."/>
            <person name="Garrity G."/>
            <person name="Hugenholtz P."/>
            <person name="Kyrpides N.C."/>
        </authorList>
    </citation>
    <scope>NUCLEOTIDE SEQUENCE [LARGE SCALE GENOMIC DNA]</scope>
    <source>
        <strain evidence="2 3">CGMCC 1.6858</strain>
    </source>
</reference>
<sequence length="392" mass="44073">MNQYDLILAGGGLANGLIAWRLHEVRPDLRVLLVEQAPRLGGNHTWSFHEPDLTPAEHAWVAPLVVHRWTHYQVLFPELTRTLHSGYASITSERFHEALSERLGEAIRLNTPLSVLTPTEVRLTTGESLQAHAVLDGRGYRPSPHLWLGFQKFLGQELHLSQPHGLTGPIIMDATVPQQDGYRFVYVLPLANDRVLIEDTYYADGQDVDPDRLRENIARYASSRGWQIKATLREEQGVLPITLGGDIEAFLAEAGDVPVTGLAAGLFHPTTGYSLPEAVRLADKIAQLPHLDAASLSTLLRQHILRRWRTQGYFRLLNRMLFLAGPAQHRYRVMRRFYGLSEPLIQRFYASHLKPYDKLRIVMGKPPVPIREALPAVFASSPDRSGGPLKDL</sequence>
<dbReference type="InterPro" id="IPR036188">
    <property type="entry name" value="FAD/NAD-bd_sf"/>
</dbReference>
<name>A0A562Q8J5_9PSED</name>
<dbReference type="InterPro" id="IPR010108">
    <property type="entry name" value="Lycopene_cyclase_b/e"/>
</dbReference>
<dbReference type="GO" id="GO:0045436">
    <property type="term" value="F:lycopene beta cyclase activity"/>
    <property type="evidence" value="ECO:0007669"/>
    <property type="project" value="InterPro"/>
</dbReference>
<dbReference type="GO" id="GO:0016117">
    <property type="term" value="P:carotenoid biosynthetic process"/>
    <property type="evidence" value="ECO:0007669"/>
    <property type="project" value="InterPro"/>
</dbReference>
<organism evidence="2 3">
    <name type="scientific">Pseudomonas duriflava</name>
    <dbReference type="NCBI Taxonomy" id="459528"/>
    <lineage>
        <taxon>Bacteria</taxon>
        <taxon>Pseudomonadati</taxon>
        <taxon>Pseudomonadota</taxon>
        <taxon>Gammaproteobacteria</taxon>
        <taxon>Pseudomonadales</taxon>
        <taxon>Pseudomonadaceae</taxon>
        <taxon>Pseudomonas</taxon>
    </lineage>
</organism>
<evidence type="ECO:0000256" key="1">
    <source>
        <dbReference type="ARBA" id="ARBA00006599"/>
    </source>
</evidence>
<dbReference type="NCBIfam" id="TIGR01789">
    <property type="entry name" value="lycopene_cycl"/>
    <property type="match status" value="1"/>
</dbReference>
<protein>
    <submittedName>
        <fullName evidence="2">Lycopene beta-cyclase</fullName>
    </submittedName>
</protein>
<dbReference type="InterPro" id="IPR008461">
    <property type="entry name" value="CrtY"/>
</dbReference>
<accession>A0A562Q8J5</accession>